<evidence type="ECO:0008006" key="4">
    <source>
        <dbReference type="Google" id="ProtNLM"/>
    </source>
</evidence>
<accession>A0A067RPB8</accession>
<dbReference type="AlphaFoldDB" id="A0A067RPB8"/>
<dbReference type="OrthoDB" id="8196717at2759"/>
<dbReference type="EMBL" id="KK852506">
    <property type="protein sequence ID" value="KDR22480.1"/>
    <property type="molecule type" value="Genomic_DNA"/>
</dbReference>
<feature type="transmembrane region" description="Helical" evidence="1">
    <location>
        <begin position="99"/>
        <end position="121"/>
    </location>
</feature>
<proteinExistence type="predicted"/>
<dbReference type="InterPro" id="IPR053077">
    <property type="entry name" value="MARVEL_domain_protein_3"/>
</dbReference>
<dbReference type="Pfam" id="PF15860">
    <property type="entry name" value="DUF4728"/>
    <property type="match status" value="1"/>
</dbReference>
<dbReference type="Proteomes" id="UP000027135">
    <property type="component" value="Unassembled WGS sequence"/>
</dbReference>
<sequence length="181" mass="19969">MGFKIKCVPVLDKMICCCCSCNLKTATIILGWISLIGQVMGFVTSAVRLAMFDKEQAVLMYDSQESLIAALVSSAVNMLIYALLLYGAHEERPAFMLPYVILGMIGLIICAVAVVIIGIFFFVENIIIAGVVVLILGGLTMALASFFWLVIYSYYRQLEERQHLRPAPLDIFVAGKTSDQE</sequence>
<dbReference type="InterPro" id="IPR031720">
    <property type="entry name" value="DUF4728"/>
</dbReference>
<dbReference type="PANTHER" id="PTHR34609">
    <property type="entry name" value="GEO08273P1-RELATED"/>
    <property type="match status" value="1"/>
</dbReference>
<reference evidence="2 3" key="1">
    <citation type="journal article" date="2014" name="Nat. Commun.">
        <title>Molecular traces of alternative social organization in a termite genome.</title>
        <authorList>
            <person name="Terrapon N."/>
            <person name="Li C."/>
            <person name="Robertson H.M."/>
            <person name="Ji L."/>
            <person name="Meng X."/>
            <person name="Booth W."/>
            <person name="Chen Z."/>
            <person name="Childers C.P."/>
            <person name="Glastad K.M."/>
            <person name="Gokhale K."/>
            <person name="Gowin J."/>
            <person name="Gronenberg W."/>
            <person name="Hermansen R.A."/>
            <person name="Hu H."/>
            <person name="Hunt B.G."/>
            <person name="Huylmans A.K."/>
            <person name="Khalil S.M."/>
            <person name="Mitchell R.D."/>
            <person name="Munoz-Torres M.C."/>
            <person name="Mustard J.A."/>
            <person name="Pan H."/>
            <person name="Reese J.T."/>
            <person name="Scharf M.E."/>
            <person name="Sun F."/>
            <person name="Vogel H."/>
            <person name="Xiao J."/>
            <person name="Yang W."/>
            <person name="Yang Z."/>
            <person name="Yang Z."/>
            <person name="Zhou J."/>
            <person name="Zhu J."/>
            <person name="Brent C.S."/>
            <person name="Elsik C.G."/>
            <person name="Goodisman M.A."/>
            <person name="Liberles D.A."/>
            <person name="Roe R.M."/>
            <person name="Vargo E.L."/>
            <person name="Vilcinskas A."/>
            <person name="Wang J."/>
            <person name="Bornberg-Bauer E."/>
            <person name="Korb J."/>
            <person name="Zhang G."/>
            <person name="Liebig J."/>
        </authorList>
    </citation>
    <scope>NUCLEOTIDE SEQUENCE [LARGE SCALE GENOMIC DNA]</scope>
    <source>
        <tissue evidence="2">Whole organism</tissue>
    </source>
</reference>
<dbReference type="eggNOG" id="ENOG502S2IB">
    <property type="taxonomic scope" value="Eukaryota"/>
</dbReference>
<evidence type="ECO:0000313" key="2">
    <source>
        <dbReference type="EMBL" id="KDR22480.1"/>
    </source>
</evidence>
<name>A0A067RPB8_ZOONE</name>
<dbReference type="PANTHER" id="PTHR34609:SF17">
    <property type="entry name" value="GEO08273P1-RELATED"/>
    <property type="match status" value="1"/>
</dbReference>
<dbReference type="InParanoid" id="A0A067RPB8"/>
<organism evidence="2 3">
    <name type="scientific">Zootermopsis nevadensis</name>
    <name type="common">Dampwood termite</name>
    <dbReference type="NCBI Taxonomy" id="136037"/>
    <lineage>
        <taxon>Eukaryota</taxon>
        <taxon>Metazoa</taxon>
        <taxon>Ecdysozoa</taxon>
        <taxon>Arthropoda</taxon>
        <taxon>Hexapoda</taxon>
        <taxon>Insecta</taxon>
        <taxon>Pterygota</taxon>
        <taxon>Neoptera</taxon>
        <taxon>Polyneoptera</taxon>
        <taxon>Dictyoptera</taxon>
        <taxon>Blattodea</taxon>
        <taxon>Blattoidea</taxon>
        <taxon>Termitoidae</taxon>
        <taxon>Termopsidae</taxon>
        <taxon>Zootermopsis</taxon>
    </lineage>
</organism>
<gene>
    <name evidence="2" type="ORF">L798_02279</name>
</gene>
<keyword evidence="1" id="KW-0812">Transmembrane</keyword>
<feature type="transmembrane region" description="Helical" evidence="1">
    <location>
        <begin position="29"/>
        <end position="47"/>
    </location>
</feature>
<keyword evidence="1" id="KW-1133">Transmembrane helix</keyword>
<evidence type="ECO:0000256" key="1">
    <source>
        <dbReference type="SAM" id="Phobius"/>
    </source>
</evidence>
<feature type="transmembrane region" description="Helical" evidence="1">
    <location>
        <begin position="127"/>
        <end position="155"/>
    </location>
</feature>
<keyword evidence="1" id="KW-0472">Membrane</keyword>
<dbReference type="FunCoup" id="A0A067RPB8">
    <property type="interactions" value="47"/>
</dbReference>
<evidence type="ECO:0000313" key="3">
    <source>
        <dbReference type="Proteomes" id="UP000027135"/>
    </source>
</evidence>
<dbReference type="OMA" id="AYFTHCC"/>
<keyword evidence="3" id="KW-1185">Reference proteome</keyword>
<protein>
    <recommendedName>
        <fullName evidence="4">Lysosomal-associated transmembrane protein 4B</fullName>
    </recommendedName>
</protein>
<feature type="transmembrane region" description="Helical" evidence="1">
    <location>
        <begin position="67"/>
        <end position="87"/>
    </location>
</feature>